<accession>A0A840VGB5</accession>
<proteinExistence type="predicted"/>
<name>A0A840VGB5_9PROT</name>
<evidence type="ECO:0000313" key="2">
    <source>
        <dbReference type="EMBL" id="MBB5373937.1"/>
    </source>
</evidence>
<keyword evidence="3" id="KW-1185">Reference proteome</keyword>
<dbReference type="Proteomes" id="UP000553706">
    <property type="component" value="Unassembled WGS sequence"/>
</dbReference>
<evidence type="ECO:0000313" key="3">
    <source>
        <dbReference type="Proteomes" id="UP000553706"/>
    </source>
</evidence>
<reference evidence="2 3" key="1">
    <citation type="submission" date="2020-08" db="EMBL/GenBank/DDBJ databases">
        <title>Genomic Encyclopedia of Type Strains, Phase IV (KMG-IV): sequencing the most valuable type-strain genomes for metagenomic binning, comparative biology and taxonomic classification.</title>
        <authorList>
            <person name="Goeker M."/>
        </authorList>
    </citation>
    <scope>NUCLEOTIDE SEQUENCE [LARGE SCALE GENOMIC DNA]</scope>
    <source>
        <strain evidence="2 3">DSM 27026</strain>
    </source>
</reference>
<dbReference type="CDD" id="cd04179">
    <property type="entry name" value="DPM_DPG-synthase_like"/>
    <property type="match status" value="1"/>
</dbReference>
<dbReference type="InterPro" id="IPR050256">
    <property type="entry name" value="Glycosyltransferase_2"/>
</dbReference>
<organism evidence="2 3">
    <name type="scientific">Acidocella aromatica</name>
    <dbReference type="NCBI Taxonomy" id="1303579"/>
    <lineage>
        <taxon>Bacteria</taxon>
        <taxon>Pseudomonadati</taxon>
        <taxon>Pseudomonadota</taxon>
        <taxon>Alphaproteobacteria</taxon>
        <taxon>Acetobacterales</taxon>
        <taxon>Acidocellaceae</taxon>
        <taxon>Acidocella</taxon>
    </lineage>
</organism>
<dbReference type="GO" id="GO:0016740">
    <property type="term" value="F:transferase activity"/>
    <property type="evidence" value="ECO:0007669"/>
    <property type="project" value="UniProtKB-KW"/>
</dbReference>
<keyword evidence="2" id="KW-0808">Transferase</keyword>
<dbReference type="Pfam" id="PF00535">
    <property type="entry name" value="Glycos_transf_2"/>
    <property type="match status" value="1"/>
</dbReference>
<dbReference type="PANTHER" id="PTHR48090">
    <property type="entry name" value="UNDECAPRENYL-PHOSPHATE 4-DEOXY-4-FORMAMIDO-L-ARABINOSE TRANSFERASE-RELATED"/>
    <property type="match status" value="1"/>
</dbReference>
<sequence length="236" mass="26233">MPRTHLVLIPSYNTGPKLRETVTGALRHWPDVWVVIDGSTDGSDALPAAPGLRLLRRARNGGKGAAVLEGLRAARAEGFTHVLVMDADGQHPEAEIPGFMAESALHPEAMILGLPRFDASAPRIRVLGRRLSNVLARWETGAEIGDALFGFRVYPLTPLLTVMEASRHMRGYDFDTEALVRLCWQGVPVRNRAAPVRYFRPEEGGVSHFRYGRDNLRLAAMHLRLLRALLLRPCRH</sequence>
<dbReference type="InterPro" id="IPR001173">
    <property type="entry name" value="Glyco_trans_2-like"/>
</dbReference>
<dbReference type="Gene3D" id="3.90.550.10">
    <property type="entry name" value="Spore Coat Polysaccharide Biosynthesis Protein SpsA, Chain A"/>
    <property type="match status" value="1"/>
</dbReference>
<gene>
    <name evidence="2" type="ORF">HNP71_002204</name>
</gene>
<dbReference type="InterPro" id="IPR029044">
    <property type="entry name" value="Nucleotide-diphossugar_trans"/>
</dbReference>
<dbReference type="RefSeq" id="WP_183266949.1">
    <property type="nucleotide sequence ID" value="NZ_JACHFJ010000010.1"/>
</dbReference>
<feature type="domain" description="Glycosyltransferase 2-like" evidence="1">
    <location>
        <begin position="7"/>
        <end position="125"/>
    </location>
</feature>
<dbReference type="PANTHER" id="PTHR48090:SF7">
    <property type="entry name" value="RFBJ PROTEIN"/>
    <property type="match status" value="1"/>
</dbReference>
<comment type="caution">
    <text evidence="2">The sequence shown here is derived from an EMBL/GenBank/DDBJ whole genome shotgun (WGS) entry which is preliminary data.</text>
</comment>
<evidence type="ECO:0000259" key="1">
    <source>
        <dbReference type="Pfam" id="PF00535"/>
    </source>
</evidence>
<protein>
    <submittedName>
        <fullName evidence="2">Glycosyltransferase involved in cell wall biosynthesis</fullName>
    </submittedName>
</protein>
<dbReference type="AlphaFoldDB" id="A0A840VGB5"/>
<dbReference type="SUPFAM" id="SSF53448">
    <property type="entry name" value="Nucleotide-diphospho-sugar transferases"/>
    <property type="match status" value="1"/>
</dbReference>
<dbReference type="EMBL" id="JACHFJ010000010">
    <property type="protein sequence ID" value="MBB5373937.1"/>
    <property type="molecule type" value="Genomic_DNA"/>
</dbReference>